<evidence type="ECO:0000313" key="2">
    <source>
        <dbReference type="Proteomes" id="UP000244193"/>
    </source>
</evidence>
<dbReference type="Gene3D" id="1.10.30.50">
    <property type="match status" value="1"/>
</dbReference>
<proteinExistence type="predicted"/>
<dbReference type="KEGG" id="fmg:HYN48_13165"/>
<name>A0A2S0RHE8_9FLAO</name>
<dbReference type="EMBL" id="CP028811">
    <property type="protein sequence ID" value="AWA30949.1"/>
    <property type="molecule type" value="Genomic_DNA"/>
</dbReference>
<evidence type="ECO:0008006" key="3">
    <source>
        <dbReference type="Google" id="ProtNLM"/>
    </source>
</evidence>
<protein>
    <recommendedName>
        <fullName evidence="3">HNH endonuclease</fullName>
    </recommendedName>
</protein>
<organism evidence="1 2">
    <name type="scientific">Flavobacterium magnum</name>
    <dbReference type="NCBI Taxonomy" id="2162713"/>
    <lineage>
        <taxon>Bacteria</taxon>
        <taxon>Pseudomonadati</taxon>
        <taxon>Bacteroidota</taxon>
        <taxon>Flavobacteriia</taxon>
        <taxon>Flavobacteriales</taxon>
        <taxon>Flavobacteriaceae</taxon>
        <taxon>Flavobacterium</taxon>
    </lineage>
</organism>
<dbReference type="OrthoDB" id="1250255at2"/>
<dbReference type="AlphaFoldDB" id="A0A2S0RHE8"/>
<gene>
    <name evidence="1" type="ORF">HYN48_13165</name>
</gene>
<reference evidence="1 2" key="1">
    <citation type="submission" date="2018-04" db="EMBL/GenBank/DDBJ databases">
        <title>Genome sequencing of Flavobacterium sp. HYN0048.</title>
        <authorList>
            <person name="Yi H."/>
            <person name="Baek C."/>
        </authorList>
    </citation>
    <scope>NUCLEOTIDE SEQUENCE [LARGE SCALE GENOMIC DNA]</scope>
    <source>
        <strain evidence="1 2">HYN0048</strain>
    </source>
</reference>
<sequence length="97" mass="11822">MEAVLILIFIIGVYILKQYAFEKARQERQDYYRNDYLKSEAWQRKRYVAMKRDNWQCVYCGARATEVHHKRYAKNIGREPIHWLVSICKSCHENQHN</sequence>
<evidence type="ECO:0000313" key="1">
    <source>
        <dbReference type="EMBL" id="AWA30949.1"/>
    </source>
</evidence>
<dbReference type="RefSeq" id="WP_108372440.1">
    <property type="nucleotide sequence ID" value="NZ_CP028811.1"/>
</dbReference>
<keyword evidence="2" id="KW-1185">Reference proteome</keyword>
<accession>A0A2S0RHE8</accession>
<dbReference type="Proteomes" id="UP000244193">
    <property type="component" value="Chromosome"/>
</dbReference>